<dbReference type="EMBL" id="ML986492">
    <property type="protein sequence ID" value="KAF2276744.1"/>
    <property type="molecule type" value="Genomic_DNA"/>
</dbReference>
<dbReference type="OrthoDB" id="5358886at2759"/>
<proteinExistence type="predicted"/>
<accession>A0A6A6JKF8</accession>
<keyword evidence="3" id="KW-1185">Reference proteome</keyword>
<dbReference type="AlphaFoldDB" id="A0A6A6JKF8"/>
<feature type="signal peptide" evidence="1">
    <location>
        <begin position="1"/>
        <end position="24"/>
    </location>
</feature>
<reference evidence="2" key="1">
    <citation type="journal article" date="2020" name="Stud. Mycol.">
        <title>101 Dothideomycetes genomes: a test case for predicting lifestyles and emergence of pathogens.</title>
        <authorList>
            <person name="Haridas S."/>
            <person name="Albert R."/>
            <person name="Binder M."/>
            <person name="Bloem J."/>
            <person name="Labutti K."/>
            <person name="Salamov A."/>
            <person name="Andreopoulos B."/>
            <person name="Baker S."/>
            <person name="Barry K."/>
            <person name="Bills G."/>
            <person name="Bluhm B."/>
            <person name="Cannon C."/>
            <person name="Castanera R."/>
            <person name="Culley D."/>
            <person name="Daum C."/>
            <person name="Ezra D."/>
            <person name="Gonzalez J."/>
            <person name="Henrissat B."/>
            <person name="Kuo A."/>
            <person name="Liang C."/>
            <person name="Lipzen A."/>
            <person name="Lutzoni F."/>
            <person name="Magnuson J."/>
            <person name="Mondo S."/>
            <person name="Nolan M."/>
            <person name="Ohm R."/>
            <person name="Pangilinan J."/>
            <person name="Park H.-J."/>
            <person name="Ramirez L."/>
            <person name="Alfaro M."/>
            <person name="Sun H."/>
            <person name="Tritt A."/>
            <person name="Yoshinaga Y."/>
            <person name="Zwiers L.-H."/>
            <person name="Turgeon B."/>
            <person name="Goodwin S."/>
            <person name="Spatafora J."/>
            <person name="Crous P."/>
            <person name="Grigoriev I."/>
        </authorList>
    </citation>
    <scope>NUCLEOTIDE SEQUENCE</scope>
    <source>
        <strain evidence="2">CBS 379.55</strain>
    </source>
</reference>
<feature type="chain" id="PRO_5025642225" evidence="1">
    <location>
        <begin position="25"/>
        <end position="317"/>
    </location>
</feature>
<evidence type="ECO:0000313" key="3">
    <source>
        <dbReference type="Proteomes" id="UP000800097"/>
    </source>
</evidence>
<protein>
    <submittedName>
        <fullName evidence="2">Uncharacterized protein</fullName>
    </submittedName>
</protein>
<keyword evidence="1" id="KW-0732">Signal</keyword>
<organism evidence="2 3">
    <name type="scientific">Westerdykella ornata</name>
    <dbReference type="NCBI Taxonomy" id="318751"/>
    <lineage>
        <taxon>Eukaryota</taxon>
        <taxon>Fungi</taxon>
        <taxon>Dikarya</taxon>
        <taxon>Ascomycota</taxon>
        <taxon>Pezizomycotina</taxon>
        <taxon>Dothideomycetes</taxon>
        <taxon>Pleosporomycetidae</taxon>
        <taxon>Pleosporales</taxon>
        <taxon>Sporormiaceae</taxon>
        <taxon>Westerdykella</taxon>
    </lineage>
</organism>
<sequence length="317" mass="36008">MRSPGCWFGLLPLHIWLLTSPGLAEVKPYIITAAEYNTECKTCPRSLCPNVLAYSTDDSFNATCWTRGTRIIDGNLWLKSEAGCYVTQYDVLEYDGDYTTDLKYCGKASEEWHITEEDATIRYKAECRICPGISCDIVAYLRQDTDVTLTCWTTEGQVVIDDPYWLKTTNNCYVSRKHLYSKPDITYLDNCGPIPLLEIEKHNNENGTSDVNKREAAPVPEPVELAPSYLINVTVGEEYAYCRSCAKKTCKAERRYPFNAEVFLQCLVPPRPSDGANATYWSETTDFCYVENSDFWESPEGDCKSDALHNHSKTDRD</sequence>
<dbReference type="GeneID" id="54547859"/>
<evidence type="ECO:0000256" key="1">
    <source>
        <dbReference type="SAM" id="SignalP"/>
    </source>
</evidence>
<name>A0A6A6JKF8_WESOR</name>
<evidence type="ECO:0000313" key="2">
    <source>
        <dbReference type="EMBL" id="KAF2276744.1"/>
    </source>
</evidence>
<gene>
    <name evidence="2" type="ORF">EI97DRAFT_320102</name>
</gene>
<dbReference type="Proteomes" id="UP000800097">
    <property type="component" value="Unassembled WGS sequence"/>
</dbReference>
<dbReference type="RefSeq" id="XP_033654283.1">
    <property type="nucleotide sequence ID" value="XM_033794684.1"/>
</dbReference>